<dbReference type="AlphaFoldDB" id="A0A1B8PIZ0"/>
<evidence type="ECO:0000313" key="1">
    <source>
        <dbReference type="EMBL" id="OBX50062.1"/>
    </source>
</evidence>
<dbReference type="EMBL" id="LZDN01000021">
    <property type="protein sequence ID" value="OBX50062.1"/>
    <property type="molecule type" value="Genomic_DNA"/>
</dbReference>
<dbReference type="Proteomes" id="UP000092671">
    <property type="component" value="Unassembled WGS sequence"/>
</dbReference>
<reference evidence="1 2" key="1">
    <citation type="submission" date="2016-06" db="EMBL/GenBank/DDBJ databases">
        <title>Draft genome of Moraxella nonliquefaciens CCUG 60284.</title>
        <authorList>
            <person name="Salva-Serra F."/>
            <person name="Engstrom-Jakobsson H."/>
            <person name="Thorell K."/>
            <person name="Gonzales-Siles L."/>
            <person name="Karlsson R."/>
            <person name="Boulund F."/>
            <person name="Engstrand L."/>
            <person name="Kristiansson E."/>
            <person name="Moore E."/>
        </authorList>
    </citation>
    <scope>NUCLEOTIDE SEQUENCE [LARGE SCALE GENOMIC DNA]</scope>
    <source>
        <strain evidence="1 2">CCUG 60284</strain>
    </source>
</reference>
<organism evidence="1 2">
    <name type="scientific">Moraxella nonliquefaciens</name>
    <dbReference type="NCBI Taxonomy" id="478"/>
    <lineage>
        <taxon>Bacteria</taxon>
        <taxon>Pseudomonadati</taxon>
        <taxon>Pseudomonadota</taxon>
        <taxon>Gammaproteobacteria</taxon>
        <taxon>Moraxellales</taxon>
        <taxon>Moraxellaceae</taxon>
        <taxon>Moraxella</taxon>
    </lineage>
</organism>
<gene>
    <name evidence="1" type="ORF">A9Z60_10000</name>
</gene>
<comment type="caution">
    <text evidence="1">The sequence shown here is derived from an EMBL/GenBank/DDBJ whole genome shotgun (WGS) entry which is preliminary data.</text>
</comment>
<name>A0A1B8PIZ0_MORNO</name>
<sequence length="171" mass="19186">MRWNAININKVKANAPKANQEEADKIAVLFNTGNLEVNKENLDYLYQINTNKDLTILVEADYVGKVLMTGSWESIEDGSGNLKVTVRPINLLKWAVFGTLTLVKRTNGTYGFYNDTYNFEMHNSLRPDELLRNANTKIGSPTCGSLSGCIGFNISFNKTNYNPKNIINLND</sequence>
<accession>A0A1B8PIZ0</accession>
<protein>
    <submittedName>
        <fullName evidence="1">Uncharacterized protein</fullName>
    </submittedName>
</protein>
<proteinExistence type="predicted"/>
<evidence type="ECO:0000313" key="2">
    <source>
        <dbReference type="Proteomes" id="UP000092671"/>
    </source>
</evidence>